<evidence type="ECO:0000256" key="1">
    <source>
        <dbReference type="SAM" id="Phobius"/>
    </source>
</evidence>
<dbReference type="KEGG" id="pcy:PCYB_002920"/>
<gene>
    <name evidence="2" type="ORF">PCYB_002920</name>
</gene>
<dbReference type="Pfam" id="PF05795">
    <property type="entry name" value="Plasmodium_Vir"/>
    <property type="match status" value="2"/>
</dbReference>
<keyword evidence="1" id="KW-0812">Transmembrane</keyword>
<proteinExistence type="predicted"/>
<dbReference type="AlphaFoldDB" id="K6UNJ0"/>
<organism evidence="2 3">
    <name type="scientific">Plasmodium cynomolgi (strain B)</name>
    <dbReference type="NCBI Taxonomy" id="1120755"/>
    <lineage>
        <taxon>Eukaryota</taxon>
        <taxon>Sar</taxon>
        <taxon>Alveolata</taxon>
        <taxon>Apicomplexa</taxon>
        <taxon>Aconoidasida</taxon>
        <taxon>Haemosporida</taxon>
        <taxon>Plasmodiidae</taxon>
        <taxon>Plasmodium</taxon>
        <taxon>Plasmodium (Plasmodium)</taxon>
    </lineage>
</organism>
<evidence type="ECO:0008006" key="4">
    <source>
        <dbReference type="Google" id="ProtNLM"/>
    </source>
</evidence>
<feature type="transmembrane region" description="Helical" evidence="1">
    <location>
        <begin position="646"/>
        <end position="667"/>
    </location>
</feature>
<evidence type="ECO:0000313" key="2">
    <source>
        <dbReference type="EMBL" id="GAB69543.1"/>
    </source>
</evidence>
<dbReference type="GeneID" id="14696085"/>
<dbReference type="InterPro" id="IPR008780">
    <property type="entry name" value="Plasmodium_Vir"/>
</dbReference>
<sequence>MSSNSTNIENIVDNIHELISEDDVSFNRIFFLKTITNNFIHMYHFYLDIFKKLFLKASFRNKNPLIVFYERCDKSYNLTSANISCDQCKSPRNKDGPNCCDKEDRIVDWDTIQGLMANPGTNYITTICDYFIHWLYGIISKSKITDMGIYNLYNKMENKLQGVCNYKHPEGSETQSIVKIYDRKVLKDKRELYDFLEYYNDIKAVLNNENPKNKDKYCRYIKYIFNLYQEMEMNNYKELYNMESNLFKEKFKKIDADLFLLEKKCPGDYLNLIFDKDNKILRDFKKEKKEQLVEKLKKACDNPETHSVEDSPYDKHEYKDVLKDFSAYKVYEKLNNNNNIDPYCSDCNDLSNLESEYKGINQFCKKVARNLRNQLNDIKDLTNEDDRCLYFIYWTYEKVREIYNGRIKNIHEIPLFSKILGIAHGINYELAGEDIRKNVEAFKGVSMRNSDATSRGDGATQKKEEKFVYSSELSKYNPCFFYLDCTLDECKEMKDLFDYFKNYKSIKDKSSTVDNKYIQYCNYLTYINGLYEKNISNCCVCFKGVEKCREDCPHYFRCDELYNPQNLYDKFKCSNKISDKPFKKIKLPVSIDFYSKNITEKSKGNQYLQTVNYFTPISVQKMQGRMPKLLDGMSDTSDNILESDPFYTIVLGVFTIWGIFFVFFIYYKVIKNSLLKDMYSLYLIFILSKK</sequence>
<keyword evidence="1" id="KW-1133">Transmembrane helix</keyword>
<dbReference type="OMA" id="CEYISHI"/>
<accession>K6UNJ0</accession>
<dbReference type="Proteomes" id="UP000006319">
    <property type="component" value="Unassembled WGS sequence"/>
</dbReference>
<keyword evidence="3" id="KW-1185">Reference proteome</keyword>
<keyword evidence="1" id="KW-0472">Membrane</keyword>
<evidence type="ECO:0000313" key="3">
    <source>
        <dbReference type="Proteomes" id="UP000006319"/>
    </source>
</evidence>
<dbReference type="VEuPathDB" id="PlasmoDB:PCYB_002920"/>
<dbReference type="EMBL" id="DF157304">
    <property type="protein sequence ID" value="GAB69543.1"/>
    <property type="molecule type" value="Genomic_DNA"/>
</dbReference>
<dbReference type="PhylomeDB" id="K6UNJ0"/>
<dbReference type="RefSeq" id="XP_004227761.1">
    <property type="nucleotide sequence ID" value="XM_004227713.1"/>
</dbReference>
<dbReference type="OrthoDB" id="381600at2759"/>
<name>K6UNJ0_PLACD</name>
<reference evidence="2 3" key="1">
    <citation type="journal article" date="2012" name="Nat. Genet.">
        <title>Plasmodium cynomolgi genome sequences provide insight into Plasmodium vivax and the monkey malaria clade.</title>
        <authorList>
            <person name="Tachibana S."/>
            <person name="Sullivan S.A."/>
            <person name="Kawai S."/>
            <person name="Nakamura S."/>
            <person name="Kim H.R."/>
            <person name="Goto N."/>
            <person name="Arisue N."/>
            <person name="Palacpac N.M.Q."/>
            <person name="Honma H."/>
            <person name="Yagi M."/>
            <person name="Tougan T."/>
            <person name="Katakai Y."/>
            <person name="Kaneko O."/>
            <person name="Mita T."/>
            <person name="Kita K."/>
            <person name="Yasutomi Y."/>
            <person name="Sutton P.L."/>
            <person name="Shakhbatyan R."/>
            <person name="Horii T."/>
            <person name="Yasunaga T."/>
            <person name="Barnwell J.W."/>
            <person name="Escalante A.A."/>
            <person name="Carlton J.M."/>
            <person name="Tanabe K."/>
        </authorList>
    </citation>
    <scope>NUCLEOTIDE SEQUENCE [LARGE SCALE GENOMIC DNA]</scope>
    <source>
        <strain evidence="2 3">B</strain>
    </source>
</reference>
<protein>
    <recommendedName>
        <fullName evidence="4">CYIR protein</fullName>
    </recommendedName>
</protein>